<proteinExistence type="predicted"/>
<feature type="compositionally biased region" description="Acidic residues" evidence="1">
    <location>
        <begin position="307"/>
        <end position="317"/>
    </location>
</feature>
<feature type="region of interest" description="Disordered" evidence="1">
    <location>
        <begin position="1"/>
        <end position="145"/>
    </location>
</feature>
<dbReference type="AlphaFoldDB" id="A0A0M9VUW4"/>
<dbReference type="STRING" id="150374.A0A0M9VUW4"/>
<evidence type="ECO:0000313" key="4">
    <source>
        <dbReference type="Proteomes" id="UP000053831"/>
    </source>
</evidence>
<dbReference type="Pfam" id="PF00855">
    <property type="entry name" value="PWWP"/>
    <property type="match status" value="1"/>
</dbReference>
<dbReference type="SMART" id="SM00293">
    <property type="entry name" value="PWWP"/>
    <property type="match status" value="1"/>
</dbReference>
<organism evidence="3 4">
    <name type="scientific">Escovopsis weberi</name>
    <dbReference type="NCBI Taxonomy" id="150374"/>
    <lineage>
        <taxon>Eukaryota</taxon>
        <taxon>Fungi</taxon>
        <taxon>Dikarya</taxon>
        <taxon>Ascomycota</taxon>
        <taxon>Pezizomycotina</taxon>
        <taxon>Sordariomycetes</taxon>
        <taxon>Hypocreomycetidae</taxon>
        <taxon>Hypocreales</taxon>
        <taxon>Hypocreaceae</taxon>
        <taxon>Escovopsis</taxon>
    </lineage>
</organism>
<dbReference type="OrthoDB" id="62853at2759"/>
<evidence type="ECO:0000259" key="2">
    <source>
        <dbReference type="PROSITE" id="PS50812"/>
    </source>
</evidence>
<dbReference type="EMBL" id="LGSR01000018">
    <property type="protein sequence ID" value="KOS20323.1"/>
    <property type="molecule type" value="Genomic_DNA"/>
</dbReference>
<dbReference type="Proteomes" id="UP000053831">
    <property type="component" value="Unassembled WGS sequence"/>
</dbReference>
<sequence>MADTAPEKTAAAAPVASADEAPAALEVKITEEKKLVVRDDSGKVEDKAAKKETKGDVEEPKEPEAAEKPSEVASEEKPEEEKVEEESEKKAAAVDEAETKDAAAEAEGEADTTIAAETPTASKSKNRRKSAGDVKGKTLSKKGSKARLTHLDAQPGDHFLVKLKGFPAWPAIICDEPMLPHALVSSRPVSAARPDGSYAEAYAEGGKRVHDRTFPVMYLYTNEFGWVANTALTELTAEKARDTITEKMRKDLKAAFELAAEQNSVEHYKDILVSFQEELIAQEEARKEAAATPKKSKKSKAAKVSNEYDDVEMADADEVVKPKPKKRKAEEDASTPQRSDSVKKPKIKLNTSSTPKAANGTPTAKAKDAAASKTAKAKTKKGKDIGDKKAEAPKEAKMTPEERHARKEASHGPKDD</sequence>
<feature type="domain" description="PWWP" evidence="2">
    <location>
        <begin position="155"/>
        <end position="238"/>
    </location>
</feature>
<dbReference type="InterPro" id="IPR000313">
    <property type="entry name" value="PWWP_dom"/>
</dbReference>
<feature type="compositionally biased region" description="Basic and acidic residues" evidence="1">
    <location>
        <begin position="28"/>
        <end position="80"/>
    </location>
</feature>
<comment type="caution">
    <text evidence="3">The sequence shown here is derived from an EMBL/GenBank/DDBJ whole genome shotgun (WGS) entry which is preliminary data.</text>
</comment>
<gene>
    <name evidence="3" type="ORF">ESCO_006111</name>
</gene>
<name>A0A0M9VUW4_ESCWE</name>
<accession>A0A0M9VUW4</accession>
<feature type="region of interest" description="Disordered" evidence="1">
    <location>
        <begin position="287"/>
        <end position="416"/>
    </location>
</feature>
<dbReference type="PROSITE" id="PS50812">
    <property type="entry name" value="PWWP"/>
    <property type="match status" value="1"/>
</dbReference>
<evidence type="ECO:0000313" key="3">
    <source>
        <dbReference type="EMBL" id="KOS20323.1"/>
    </source>
</evidence>
<evidence type="ECO:0000256" key="1">
    <source>
        <dbReference type="SAM" id="MobiDB-lite"/>
    </source>
</evidence>
<keyword evidence="4" id="KW-1185">Reference proteome</keyword>
<feature type="compositionally biased region" description="Polar residues" evidence="1">
    <location>
        <begin position="349"/>
        <end position="362"/>
    </location>
</feature>
<dbReference type="Gene3D" id="2.30.30.140">
    <property type="match status" value="1"/>
</dbReference>
<feature type="compositionally biased region" description="Low complexity" evidence="1">
    <location>
        <begin position="1"/>
        <end position="24"/>
    </location>
</feature>
<feature type="compositionally biased region" description="Basic and acidic residues" evidence="1">
    <location>
        <begin position="382"/>
        <end position="416"/>
    </location>
</feature>
<dbReference type="SUPFAM" id="SSF63748">
    <property type="entry name" value="Tudor/PWWP/MBT"/>
    <property type="match status" value="1"/>
</dbReference>
<reference evidence="3 4" key="1">
    <citation type="submission" date="2015-07" db="EMBL/GenBank/DDBJ databases">
        <title>The genome of the fungus Escovopsis weberi, a specialized disease agent of ant agriculture.</title>
        <authorList>
            <person name="de Man T.J."/>
            <person name="Stajich J.E."/>
            <person name="Kubicek C.P."/>
            <person name="Chenthamara K."/>
            <person name="Atanasova L."/>
            <person name="Druzhinina I.S."/>
            <person name="Birnbaum S."/>
            <person name="Barribeau S.M."/>
            <person name="Teiling C."/>
            <person name="Suen G."/>
            <person name="Currie C."/>
            <person name="Gerardo N.M."/>
        </authorList>
    </citation>
    <scope>NUCLEOTIDE SEQUENCE [LARGE SCALE GENOMIC DNA]</scope>
</reference>
<protein>
    <submittedName>
        <fullName evidence="3">PWWP domain-containing protein2</fullName>
    </submittedName>
</protein>
<feature type="compositionally biased region" description="Basic and acidic residues" evidence="1">
    <location>
        <begin position="87"/>
        <end position="103"/>
    </location>
</feature>